<dbReference type="Proteomes" id="UP000632828">
    <property type="component" value="Unassembled WGS sequence"/>
</dbReference>
<name>A0A8J6QLV8_9BACT</name>
<evidence type="ECO:0000313" key="2">
    <source>
        <dbReference type="Proteomes" id="UP000632828"/>
    </source>
</evidence>
<organism evidence="1 2">
    <name type="scientific">Pelovirga terrestris</name>
    <dbReference type="NCBI Taxonomy" id="2771352"/>
    <lineage>
        <taxon>Bacteria</taxon>
        <taxon>Pseudomonadati</taxon>
        <taxon>Thermodesulfobacteriota</taxon>
        <taxon>Desulfuromonadia</taxon>
        <taxon>Geobacterales</taxon>
        <taxon>Geobacteraceae</taxon>
        <taxon>Pelovirga</taxon>
    </lineage>
</organism>
<protein>
    <submittedName>
        <fullName evidence="1">Uncharacterized protein</fullName>
    </submittedName>
</protein>
<sequence length="100" mass="10516">MKSDSAFANRFGAKVSLAGSGEGLFLVIARLSDPAPRVRALGGQVVMRLNGTKLMARMGLNQALTLLKEPGIDKVGGVHLDVERYHKFLAAQRGGGAPSV</sequence>
<dbReference type="AlphaFoldDB" id="A0A8J6QLV8"/>
<dbReference type="RefSeq" id="WP_191155874.1">
    <property type="nucleotide sequence ID" value="NZ_JACWUN010000009.1"/>
</dbReference>
<gene>
    <name evidence="1" type="ORF">ICT70_09365</name>
</gene>
<keyword evidence="2" id="KW-1185">Reference proteome</keyword>
<reference evidence="1" key="1">
    <citation type="submission" date="2020-09" db="EMBL/GenBank/DDBJ databases">
        <title>Pelobacter alkaliphilus sp. nov., a novel anaerobic arsenate-reducing bacterium from terrestrial mud volcano.</title>
        <authorList>
            <person name="Khomyakova M.A."/>
            <person name="Merkel A.Y."/>
            <person name="Slobodkin A.I."/>
        </authorList>
    </citation>
    <scope>NUCLEOTIDE SEQUENCE</scope>
    <source>
        <strain evidence="1">M08fum</strain>
    </source>
</reference>
<comment type="caution">
    <text evidence="1">The sequence shown here is derived from an EMBL/GenBank/DDBJ whole genome shotgun (WGS) entry which is preliminary data.</text>
</comment>
<evidence type="ECO:0000313" key="1">
    <source>
        <dbReference type="EMBL" id="MBD1400879.1"/>
    </source>
</evidence>
<accession>A0A8J6QLV8</accession>
<dbReference type="EMBL" id="JACWUN010000009">
    <property type="protein sequence ID" value="MBD1400879.1"/>
    <property type="molecule type" value="Genomic_DNA"/>
</dbReference>
<proteinExistence type="predicted"/>